<evidence type="ECO:0000313" key="2">
    <source>
        <dbReference type="Proteomes" id="UP000600365"/>
    </source>
</evidence>
<organism evidence="1 2">
    <name type="scientific">Streptomyces albiflavescens</name>
    <dbReference type="NCBI Taxonomy" id="1623582"/>
    <lineage>
        <taxon>Bacteria</taxon>
        <taxon>Bacillati</taxon>
        <taxon>Actinomycetota</taxon>
        <taxon>Actinomycetes</taxon>
        <taxon>Kitasatosporales</taxon>
        <taxon>Streptomycetaceae</taxon>
        <taxon>Streptomyces</taxon>
    </lineage>
</organism>
<reference evidence="1 2" key="1">
    <citation type="journal article" date="2014" name="Int. J. Syst. Evol. Microbiol.">
        <title>Complete genome sequence of Corynebacterium casei LMG S-19264T (=DSM 44701T), isolated from a smear-ripened cheese.</title>
        <authorList>
            <consortium name="US DOE Joint Genome Institute (JGI-PGF)"/>
            <person name="Walter F."/>
            <person name="Albersmeier A."/>
            <person name="Kalinowski J."/>
            <person name="Ruckert C."/>
        </authorList>
    </citation>
    <scope>NUCLEOTIDE SEQUENCE [LARGE SCALE GENOMIC DNA]</scope>
    <source>
        <strain evidence="1 2">CGMCC 4.7111</strain>
    </source>
</reference>
<dbReference type="AlphaFoldDB" id="A0A917YBX2"/>
<proteinExistence type="predicted"/>
<dbReference type="EMBL" id="BMMM01000014">
    <property type="protein sequence ID" value="GGN81555.1"/>
    <property type="molecule type" value="Genomic_DNA"/>
</dbReference>
<keyword evidence="2" id="KW-1185">Reference proteome</keyword>
<sequence length="72" mass="7882">MPDLVLDDGEDVRPQLLVQLGAGEDAREGVLHHVLGVHPRWRDVEGREPLAGVADQLPVPLGDQVRQGLGMW</sequence>
<accession>A0A917YBX2</accession>
<protein>
    <submittedName>
        <fullName evidence="1">Uncharacterized protein</fullName>
    </submittedName>
</protein>
<name>A0A917YBX2_9ACTN</name>
<evidence type="ECO:0000313" key="1">
    <source>
        <dbReference type="EMBL" id="GGN81555.1"/>
    </source>
</evidence>
<dbReference type="Proteomes" id="UP000600365">
    <property type="component" value="Unassembled WGS sequence"/>
</dbReference>
<gene>
    <name evidence="1" type="ORF">GCM10011579_068270</name>
</gene>
<comment type="caution">
    <text evidence="1">The sequence shown here is derived from an EMBL/GenBank/DDBJ whole genome shotgun (WGS) entry which is preliminary data.</text>
</comment>